<organism evidence="2 3">
    <name type="scientific">Entomortierella parvispora</name>
    <dbReference type="NCBI Taxonomy" id="205924"/>
    <lineage>
        <taxon>Eukaryota</taxon>
        <taxon>Fungi</taxon>
        <taxon>Fungi incertae sedis</taxon>
        <taxon>Mucoromycota</taxon>
        <taxon>Mortierellomycotina</taxon>
        <taxon>Mortierellomycetes</taxon>
        <taxon>Mortierellales</taxon>
        <taxon>Mortierellaceae</taxon>
        <taxon>Entomortierella</taxon>
    </lineage>
</organism>
<gene>
    <name evidence="2" type="ORF">EMPS_03714</name>
</gene>
<dbReference type="Proteomes" id="UP000827284">
    <property type="component" value="Unassembled WGS sequence"/>
</dbReference>
<proteinExistence type="predicted"/>
<evidence type="ECO:0000259" key="1">
    <source>
        <dbReference type="PROSITE" id="PS50404"/>
    </source>
</evidence>
<dbReference type="Gene3D" id="3.40.30.10">
    <property type="entry name" value="Glutaredoxin"/>
    <property type="match status" value="1"/>
</dbReference>
<name>A0A9P3LUX1_9FUNG</name>
<dbReference type="InterPro" id="IPR036249">
    <property type="entry name" value="Thioredoxin-like_sf"/>
</dbReference>
<feature type="domain" description="GST N-terminal" evidence="1">
    <location>
        <begin position="33"/>
        <end position="115"/>
    </location>
</feature>
<keyword evidence="3" id="KW-1185">Reference proteome</keyword>
<accession>A0A9P3LUX1</accession>
<dbReference type="SUPFAM" id="SSF52833">
    <property type="entry name" value="Thioredoxin-like"/>
    <property type="match status" value="1"/>
</dbReference>
<sequence length="289" mass="32187">MSTSVDAAPLAVAGTKTTADSKALTDLIQGKANVHNLVYFPFHGLVGCLRVQLILLGEPYKFTCLSFPDWMKQKRLTPFGHVPVLREETPCGQTLELAEITLIEQYLAQRSALSGSSSLLGKNFWEENQIKMFTCSTHALISFLIHSITSLPNKEADRPALFERFKKSKLPEWIAYHEKHLRANGSNGHYVGDQRINEPLSPPYFSLSLSLSLALSNNKKKLSLADIKTGTIVEHLIRLGGDTPQISQELTPGIWAVKTHLETIPAYVEWTTSTQYQQFTGANINFFGL</sequence>
<evidence type="ECO:0000313" key="2">
    <source>
        <dbReference type="EMBL" id="GJJ71364.1"/>
    </source>
</evidence>
<dbReference type="GO" id="GO:0006749">
    <property type="term" value="P:glutathione metabolic process"/>
    <property type="evidence" value="ECO:0007669"/>
    <property type="project" value="TreeGrafter"/>
</dbReference>
<dbReference type="AlphaFoldDB" id="A0A9P3LUX1"/>
<dbReference type="InterPro" id="IPR050213">
    <property type="entry name" value="GST_superfamily"/>
</dbReference>
<dbReference type="InterPro" id="IPR004045">
    <property type="entry name" value="Glutathione_S-Trfase_N"/>
</dbReference>
<reference evidence="2" key="2">
    <citation type="journal article" date="2022" name="Microbiol. Resour. Announc.">
        <title>Whole-Genome Sequence of Entomortierella parvispora E1425, a Mucoromycotan Fungus Associated with Burkholderiaceae-Related Endosymbiotic Bacteria.</title>
        <authorList>
            <person name="Herlambang A."/>
            <person name="Guo Y."/>
            <person name="Takashima Y."/>
            <person name="Narisawa K."/>
            <person name="Ohta H."/>
            <person name="Nishizawa T."/>
        </authorList>
    </citation>
    <scope>NUCLEOTIDE SEQUENCE</scope>
    <source>
        <strain evidence="2">E1425</strain>
    </source>
</reference>
<dbReference type="EMBL" id="BQFW01000005">
    <property type="protein sequence ID" value="GJJ71364.1"/>
    <property type="molecule type" value="Genomic_DNA"/>
</dbReference>
<dbReference type="Gene3D" id="1.20.1050.10">
    <property type="match status" value="1"/>
</dbReference>
<comment type="caution">
    <text evidence="2">The sequence shown here is derived from an EMBL/GenBank/DDBJ whole genome shotgun (WGS) entry which is preliminary data.</text>
</comment>
<protein>
    <recommendedName>
        <fullName evidence="1">GST N-terminal domain-containing protein</fullName>
    </recommendedName>
</protein>
<reference evidence="2" key="1">
    <citation type="submission" date="2021-11" db="EMBL/GenBank/DDBJ databases">
        <authorList>
            <person name="Herlambang A."/>
            <person name="Guo Y."/>
            <person name="Takashima Y."/>
            <person name="Nishizawa T."/>
        </authorList>
    </citation>
    <scope>NUCLEOTIDE SEQUENCE</scope>
    <source>
        <strain evidence="2">E1425</strain>
    </source>
</reference>
<dbReference type="OrthoDB" id="414243at2759"/>
<dbReference type="PROSITE" id="PS50404">
    <property type="entry name" value="GST_NTER"/>
    <property type="match status" value="1"/>
</dbReference>
<evidence type="ECO:0000313" key="3">
    <source>
        <dbReference type="Proteomes" id="UP000827284"/>
    </source>
</evidence>
<dbReference type="PANTHER" id="PTHR11571">
    <property type="entry name" value="GLUTATHIONE S-TRANSFERASE"/>
    <property type="match status" value="1"/>
</dbReference>
<dbReference type="GO" id="GO:0004364">
    <property type="term" value="F:glutathione transferase activity"/>
    <property type="evidence" value="ECO:0007669"/>
    <property type="project" value="TreeGrafter"/>
</dbReference>
<dbReference type="CDD" id="cd00570">
    <property type="entry name" value="GST_N_family"/>
    <property type="match status" value="1"/>
</dbReference>